<feature type="non-terminal residue" evidence="9">
    <location>
        <position position="1"/>
    </location>
</feature>
<comment type="catalytic activity">
    <reaction evidence="1">
        <text>ATP + protein L-histidine = ADP + protein N-phospho-L-histidine.</text>
        <dbReference type="EC" id="2.7.13.3"/>
    </reaction>
</comment>
<dbReference type="CDD" id="cd16922">
    <property type="entry name" value="HATPase_EvgS-ArcB-TorS-like"/>
    <property type="match status" value="1"/>
</dbReference>
<dbReference type="PANTHER" id="PTHR43047">
    <property type="entry name" value="TWO-COMPONENT HISTIDINE PROTEIN KINASE"/>
    <property type="match status" value="1"/>
</dbReference>
<dbReference type="EMBL" id="VGLS01001234">
    <property type="protein sequence ID" value="MBM3227175.1"/>
    <property type="molecule type" value="Genomic_DNA"/>
</dbReference>
<dbReference type="CDD" id="cd00082">
    <property type="entry name" value="HisKA"/>
    <property type="match status" value="1"/>
</dbReference>
<dbReference type="PROSITE" id="PS50109">
    <property type="entry name" value="HIS_KIN"/>
    <property type="match status" value="1"/>
</dbReference>
<dbReference type="SMART" id="SM00448">
    <property type="entry name" value="REC"/>
    <property type="match status" value="1"/>
</dbReference>
<gene>
    <name evidence="9" type="ORF">FJZ47_25700</name>
</gene>
<feature type="domain" description="Response regulatory" evidence="8">
    <location>
        <begin position="236"/>
        <end position="349"/>
    </location>
</feature>
<feature type="domain" description="Histidine kinase" evidence="7">
    <location>
        <begin position="1"/>
        <end position="205"/>
    </location>
</feature>
<dbReference type="Gene3D" id="1.10.287.130">
    <property type="match status" value="1"/>
</dbReference>
<keyword evidence="5" id="KW-0418">Kinase</keyword>
<dbReference type="Gene3D" id="3.40.50.2300">
    <property type="match status" value="1"/>
</dbReference>
<dbReference type="InterPro" id="IPR003594">
    <property type="entry name" value="HATPase_dom"/>
</dbReference>
<feature type="modified residue" description="4-aspartylphosphate" evidence="6">
    <location>
        <position position="285"/>
    </location>
</feature>
<dbReference type="FunFam" id="3.30.565.10:FF:000010">
    <property type="entry name" value="Sensor histidine kinase RcsC"/>
    <property type="match status" value="1"/>
</dbReference>
<dbReference type="InterPro" id="IPR005467">
    <property type="entry name" value="His_kinase_dom"/>
</dbReference>
<dbReference type="Pfam" id="PF00072">
    <property type="entry name" value="Response_reg"/>
    <property type="match status" value="1"/>
</dbReference>
<dbReference type="SMART" id="SM00387">
    <property type="entry name" value="HATPase_c"/>
    <property type="match status" value="1"/>
</dbReference>
<dbReference type="GO" id="GO:0005886">
    <property type="term" value="C:plasma membrane"/>
    <property type="evidence" value="ECO:0007669"/>
    <property type="project" value="TreeGrafter"/>
</dbReference>
<dbReference type="InterPro" id="IPR036890">
    <property type="entry name" value="HATPase_C_sf"/>
</dbReference>
<evidence type="ECO:0000259" key="8">
    <source>
        <dbReference type="PROSITE" id="PS50110"/>
    </source>
</evidence>
<comment type="caution">
    <text evidence="9">The sequence shown here is derived from an EMBL/GenBank/DDBJ whole genome shotgun (WGS) entry which is preliminary data.</text>
</comment>
<evidence type="ECO:0000256" key="2">
    <source>
        <dbReference type="ARBA" id="ARBA00012438"/>
    </source>
</evidence>
<keyword evidence="3 6" id="KW-0597">Phosphoprotein</keyword>
<dbReference type="Gene3D" id="3.30.565.10">
    <property type="entry name" value="Histidine kinase-like ATPase, C-terminal domain"/>
    <property type="match status" value="1"/>
</dbReference>
<evidence type="ECO:0000256" key="3">
    <source>
        <dbReference type="ARBA" id="ARBA00022553"/>
    </source>
</evidence>
<dbReference type="CDD" id="cd17574">
    <property type="entry name" value="REC_OmpR"/>
    <property type="match status" value="1"/>
</dbReference>
<accession>A0A938B792</accession>
<dbReference type="InterPro" id="IPR011006">
    <property type="entry name" value="CheY-like_superfamily"/>
</dbReference>
<evidence type="ECO:0000256" key="5">
    <source>
        <dbReference type="ARBA" id="ARBA00022777"/>
    </source>
</evidence>
<dbReference type="InterPro" id="IPR001789">
    <property type="entry name" value="Sig_transdc_resp-reg_receiver"/>
</dbReference>
<dbReference type="Pfam" id="PF02518">
    <property type="entry name" value="HATPase_c"/>
    <property type="match status" value="1"/>
</dbReference>
<evidence type="ECO:0000256" key="1">
    <source>
        <dbReference type="ARBA" id="ARBA00000085"/>
    </source>
</evidence>
<dbReference type="PANTHER" id="PTHR43047:SF72">
    <property type="entry name" value="OSMOSENSING HISTIDINE PROTEIN KINASE SLN1"/>
    <property type="match status" value="1"/>
</dbReference>
<evidence type="ECO:0000313" key="10">
    <source>
        <dbReference type="Proteomes" id="UP000712673"/>
    </source>
</evidence>
<dbReference type="InterPro" id="IPR003661">
    <property type="entry name" value="HisK_dim/P_dom"/>
</dbReference>
<dbReference type="PROSITE" id="PS50110">
    <property type="entry name" value="RESPONSE_REGULATORY"/>
    <property type="match status" value="1"/>
</dbReference>
<organism evidence="9 10">
    <name type="scientific">Tectimicrobiota bacterium</name>
    <dbReference type="NCBI Taxonomy" id="2528274"/>
    <lineage>
        <taxon>Bacteria</taxon>
        <taxon>Pseudomonadati</taxon>
        <taxon>Nitrospinota/Tectimicrobiota group</taxon>
        <taxon>Candidatus Tectimicrobiota</taxon>
    </lineage>
</organism>
<dbReference type="GO" id="GO:0009927">
    <property type="term" value="F:histidine phosphotransfer kinase activity"/>
    <property type="evidence" value="ECO:0007669"/>
    <property type="project" value="TreeGrafter"/>
</dbReference>
<proteinExistence type="predicted"/>
<evidence type="ECO:0000256" key="6">
    <source>
        <dbReference type="PROSITE-ProRule" id="PRU00169"/>
    </source>
</evidence>
<dbReference type="InterPro" id="IPR004358">
    <property type="entry name" value="Sig_transdc_His_kin-like_C"/>
</dbReference>
<dbReference type="PRINTS" id="PR00344">
    <property type="entry name" value="BCTRLSENSOR"/>
</dbReference>
<dbReference type="Proteomes" id="UP000712673">
    <property type="component" value="Unassembled WGS sequence"/>
</dbReference>
<evidence type="ECO:0000259" key="7">
    <source>
        <dbReference type="PROSITE" id="PS50109"/>
    </source>
</evidence>
<evidence type="ECO:0000256" key="4">
    <source>
        <dbReference type="ARBA" id="ARBA00022679"/>
    </source>
</evidence>
<name>A0A938B792_UNCTE</name>
<evidence type="ECO:0000313" key="9">
    <source>
        <dbReference type="EMBL" id="MBM3227175.1"/>
    </source>
</evidence>
<protein>
    <recommendedName>
        <fullName evidence="2">histidine kinase</fullName>
        <ecNumber evidence="2">2.7.13.3</ecNumber>
    </recommendedName>
</protein>
<sequence>MLQEEAEDLEQTAFVPDLQKIHTAGKHLLTLINDILDLSKIEAGKMTLCLEMFDVPSMVHDVTTTLGPVIDKSRNTFQVVCDETLGSMRADVTRVWQVLVNLLSNACKFTEEGTVTLTVTPQQSAGKAWISFQITDTGIGMTAEQQGRLFQAFAQADGSTTRKYGGTGLGLAISRQFCRLMGGDLTVTSVYGQGSTFTAMLPAIVEENESISEPPLPQGITSSVPPTAVVSADDSLVLVIDDDVHVRELTYHFLSKAGVHVATAPGGEEGLQLARHLHPQTIILDVMMPGTDGWDVLRSLKTDPTLMDIPVIMLTIVDDKPRAYALGAAAYLTKPVNWGELTAILRAQSSNTDEQPMLNVA</sequence>
<dbReference type="AlphaFoldDB" id="A0A938B792"/>
<dbReference type="SUPFAM" id="SSF55874">
    <property type="entry name" value="ATPase domain of HSP90 chaperone/DNA topoisomerase II/histidine kinase"/>
    <property type="match status" value="1"/>
</dbReference>
<dbReference type="GO" id="GO:0000155">
    <property type="term" value="F:phosphorelay sensor kinase activity"/>
    <property type="evidence" value="ECO:0007669"/>
    <property type="project" value="InterPro"/>
</dbReference>
<reference evidence="9" key="1">
    <citation type="submission" date="2019-03" db="EMBL/GenBank/DDBJ databases">
        <title>Lake Tanganyika Metagenome-Assembled Genomes (MAGs).</title>
        <authorList>
            <person name="Tran P."/>
        </authorList>
    </citation>
    <scope>NUCLEOTIDE SEQUENCE</scope>
    <source>
        <strain evidence="9">K_DeepCast_65m_m2_066</strain>
    </source>
</reference>
<keyword evidence="4" id="KW-0808">Transferase</keyword>
<dbReference type="EC" id="2.7.13.3" evidence="2"/>
<dbReference type="SUPFAM" id="SSF52172">
    <property type="entry name" value="CheY-like"/>
    <property type="match status" value="1"/>
</dbReference>